<dbReference type="PROSITE" id="PS51180">
    <property type="entry name" value="BRO1"/>
    <property type="match status" value="1"/>
</dbReference>
<organism evidence="3 4">
    <name type="scientific">Adiantum capillus-veneris</name>
    <name type="common">Maidenhair fern</name>
    <dbReference type="NCBI Taxonomy" id="13818"/>
    <lineage>
        <taxon>Eukaryota</taxon>
        <taxon>Viridiplantae</taxon>
        <taxon>Streptophyta</taxon>
        <taxon>Embryophyta</taxon>
        <taxon>Tracheophyta</taxon>
        <taxon>Polypodiopsida</taxon>
        <taxon>Polypodiidae</taxon>
        <taxon>Polypodiales</taxon>
        <taxon>Pteridineae</taxon>
        <taxon>Pteridaceae</taxon>
        <taxon>Vittarioideae</taxon>
        <taxon>Adiantum</taxon>
    </lineage>
</organism>
<dbReference type="SMART" id="SM01041">
    <property type="entry name" value="BRO1"/>
    <property type="match status" value="1"/>
</dbReference>
<keyword evidence="4" id="KW-1185">Reference proteome</keyword>
<dbReference type="InterPro" id="IPR038499">
    <property type="entry name" value="BRO1_sf"/>
</dbReference>
<dbReference type="OrthoDB" id="1909455at2759"/>
<evidence type="ECO:0000256" key="1">
    <source>
        <dbReference type="ARBA" id="ARBA00008901"/>
    </source>
</evidence>
<dbReference type="InterPro" id="IPR004328">
    <property type="entry name" value="BRO1_dom"/>
</dbReference>
<dbReference type="PANTHER" id="PTHR23032:SF13">
    <property type="entry name" value="BRO1 DOMAIN-CONTAINING PROTEIN BROX"/>
    <property type="match status" value="1"/>
</dbReference>
<evidence type="ECO:0000259" key="2">
    <source>
        <dbReference type="PROSITE" id="PS51180"/>
    </source>
</evidence>
<evidence type="ECO:0000313" key="4">
    <source>
        <dbReference type="Proteomes" id="UP000886520"/>
    </source>
</evidence>
<accession>A0A9D4V893</accession>
<reference evidence="3" key="1">
    <citation type="submission" date="2021-01" db="EMBL/GenBank/DDBJ databases">
        <title>Adiantum capillus-veneris genome.</title>
        <authorList>
            <person name="Fang Y."/>
            <person name="Liao Q."/>
        </authorList>
    </citation>
    <scope>NUCLEOTIDE SEQUENCE</scope>
    <source>
        <strain evidence="3">H3</strain>
        <tissue evidence="3">Leaf</tissue>
    </source>
</reference>
<name>A0A9D4V893_ADICA</name>
<feature type="domain" description="BRO1" evidence="2">
    <location>
        <begin position="59"/>
        <end position="440"/>
    </location>
</feature>
<dbReference type="AlphaFoldDB" id="A0A9D4V893"/>
<gene>
    <name evidence="3" type="ORF">GOP47_0004443</name>
</gene>
<dbReference type="Proteomes" id="UP000886520">
    <property type="component" value="Chromosome 4"/>
</dbReference>
<dbReference type="InterPro" id="IPR038898">
    <property type="entry name" value="BROX"/>
</dbReference>
<dbReference type="Pfam" id="PF03097">
    <property type="entry name" value="BRO1"/>
    <property type="match status" value="1"/>
</dbReference>
<dbReference type="PANTHER" id="PTHR23032">
    <property type="entry name" value="BRO1 DOMAIN-CONTAINING PROTEIN BROX"/>
    <property type="match status" value="1"/>
</dbReference>
<evidence type="ECO:0000313" key="3">
    <source>
        <dbReference type="EMBL" id="KAI5081260.1"/>
    </source>
</evidence>
<dbReference type="Gene3D" id="1.25.40.280">
    <property type="entry name" value="alix/aip1 like domains"/>
    <property type="match status" value="1"/>
</dbReference>
<protein>
    <recommendedName>
        <fullName evidence="2">BRO1 domain-containing protein</fullName>
    </recommendedName>
</protein>
<comment type="similarity">
    <text evidence="1">Belongs to the BROX family.</text>
</comment>
<proteinExistence type="inferred from homology"/>
<comment type="caution">
    <text evidence="3">The sequence shown here is derived from an EMBL/GenBank/DDBJ whole genome shotgun (WGS) entry which is preliminary data.</text>
</comment>
<dbReference type="EMBL" id="JABFUD020000004">
    <property type="protein sequence ID" value="KAI5081260.1"/>
    <property type="molecule type" value="Genomic_DNA"/>
</dbReference>
<sequence>MHQPYQSCCKTFIDVPFRIVCAFERLASNFGYSVMGCLLSSARNDGDAQDEAQLVLPIVVFFPGLRSPSQTIDFSGRLGGLASPHSIQQLLACQSHVITLTLAVEEEATSRATKQSSGWKSATQHDGNNVADLQQALADYLLVLLSLAKEDSKLVHSVAFAWKNQEDSQLETSISDVHYEVLSVLHAMAVLGLFQANLLLASTGYQATTSEERTKRAIDIFLKVSGILECAMKFIIPEFSQESRAKLPVDLKEDVLHALSMQALGQVVEIQLGLAIDNMKATLAVKRRLACEQVKYLQKAHENLSALNAGGLWGGKHCLFVNWKLAEAKAAAFYFHGLILDEGSEDGTHAKAVLCLKTANGYLKESQKLSQSFCSASPTTRPAPVWGAMKYLSERIPREFSSKARSYRDVVHREKPLSQVPELPDFPLSLHPEEFKLPQV</sequence>